<gene>
    <name evidence="1" type="ORF">MILVUS5_LOCUS28572</name>
</gene>
<reference evidence="1" key="1">
    <citation type="submission" date="2023-10" db="EMBL/GenBank/DDBJ databases">
        <authorList>
            <person name="Rodriguez Cubillos JULIANA M."/>
            <person name="De Vega J."/>
        </authorList>
    </citation>
    <scope>NUCLEOTIDE SEQUENCE</scope>
</reference>
<protein>
    <submittedName>
        <fullName evidence="1">Uncharacterized protein</fullName>
    </submittedName>
</protein>
<dbReference type="EMBL" id="CASHSV030000409">
    <property type="protein sequence ID" value="CAJ2663077.1"/>
    <property type="molecule type" value="Genomic_DNA"/>
</dbReference>
<accession>A0ACB0L6Q2</accession>
<organism evidence="1 2">
    <name type="scientific">Trifolium pratense</name>
    <name type="common">Red clover</name>
    <dbReference type="NCBI Taxonomy" id="57577"/>
    <lineage>
        <taxon>Eukaryota</taxon>
        <taxon>Viridiplantae</taxon>
        <taxon>Streptophyta</taxon>
        <taxon>Embryophyta</taxon>
        <taxon>Tracheophyta</taxon>
        <taxon>Spermatophyta</taxon>
        <taxon>Magnoliopsida</taxon>
        <taxon>eudicotyledons</taxon>
        <taxon>Gunneridae</taxon>
        <taxon>Pentapetalae</taxon>
        <taxon>rosids</taxon>
        <taxon>fabids</taxon>
        <taxon>Fabales</taxon>
        <taxon>Fabaceae</taxon>
        <taxon>Papilionoideae</taxon>
        <taxon>50 kb inversion clade</taxon>
        <taxon>NPAAA clade</taxon>
        <taxon>Hologalegina</taxon>
        <taxon>IRL clade</taxon>
        <taxon>Trifolieae</taxon>
        <taxon>Trifolium</taxon>
    </lineage>
</organism>
<comment type="caution">
    <text evidence="1">The sequence shown here is derived from an EMBL/GenBank/DDBJ whole genome shotgun (WGS) entry which is preliminary data.</text>
</comment>
<sequence>MLLYMGHLELATEIMILKSSFALKLNHQGFSPIHLAMQNNQTLLEFKGGNKA</sequence>
<dbReference type="Proteomes" id="UP001177021">
    <property type="component" value="Unassembled WGS sequence"/>
</dbReference>
<evidence type="ECO:0000313" key="1">
    <source>
        <dbReference type="EMBL" id="CAJ2663077.1"/>
    </source>
</evidence>
<keyword evidence="2" id="KW-1185">Reference proteome</keyword>
<proteinExistence type="predicted"/>
<evidence type="ECO:0000313" key="2">
    <source>
        <dbReference type="Proteomes" id="UP001177021"/>
    </source>
</evidence>
<name>A0ACB0L6Q2_TRIPR</name>